<proteinExistence type="predicted"/>
<evidence type="ECO:0000313" key="2">
    <source>
        <dbReference type="EMBL" id="KAA5541980.1"/>
    </source>
</evidence>
<gene>
    <name evidence="2" type="ORF">F0145_19530</name>
</gene>
<dbReference type="RefSeq" id="WP_150091114.1">
    <property type="nucleotide sequence ID" value="NZ_VWSF01000019.1"/>
</dbReference>
<dbReference type="EMBL" id="VWSF01000019">
    <property type="protein sequence ID" value="KAA5541980.1"/>
    <property type="molecule type" value="Genomic_DNA"/>
</dbReference>
<comment type="caution">
    <text evidence="2">The sequence shown here is derived from an EMBL/GenBank/DDBJ whole genome shotgun (WGS) entry which is preliminary data.</text>
</comment>
<evidence type="ECO:0000313" key="3">
    <source>
        <dbReference type="Proteomes" id="UP000323426"/>
    </source>
</evidence>
<keyword evidence="3" id="KW-1185">Reference proteome</keyword>
<dbReference type="Proteomes" id="UP000323426">
    <property type="component" value="Unassembled WGS sequence"/>
</dbReference>
<accession>A0A5M6D5Y5</accession>
<sequence length="84" mass="9362">MNLNVFKPAQPGLTPAQTEARNKRERLVLNSLACTLTNAPMPDAFTIALMQQYVDGELTLEEVEEKLLAEINRKYSTVPSNTVL</sequence>
<protein>
    <recommendedName>
        <fullName evidence="4">Antitoxin VbhA domain-containing protein</fullName>
    </recommendedName>
</protein>
<dbReference type="Gene3D" id="1.10.8.1050">
    <property type="entry name" value="Antitoxin VbhA-like"/>
    <property type="match status" value="1"/>
</dbReference>
<feature type="region of interest" description="Disordered" evidence="1">
    <location>
        <begin position="1"/>
        <end position="20"/>
    </location>
</feature>
<dbReference type="InterPro" id="IPR043038">
    <property type="entry name" value="VbhA_sf"/>
</dbReference>
<name>A0A5M6D5Y5_9BACT</name>
<dbReference type="InterPro" id="IPR033788">
    <property type="entry name" value="VbhA-like"/>
</dbReference>
<evidence type="ECO:0000256" key="1">
    <source>
        <dbReference type="SAM" id="MobiDB-lite"/>
    </source>
</evidence>
<dbReference type="AlphaFoldDB" id="A0A5M6D5Y5"/>
<dbReference type="CDD" id="cd11586">
    <property type="entry name" value="VbhA_like"/>
    <property type="match status" value="1"/>
</dbReference>
<reference evidence="2 3" key="1">
    <citation type="submission" date="2019-09" db="EMBL/GenBank/DDBJ databases">
        <title>Genome sequence and assembly of Adhaeribacter sp.</title>
        <authorList>
            <person name="Chhetri G."/>
        </authorList>
    </citation>
    <scope>NUCLEOTIDE SEQUENCE [LARGE SCALE GENOMIC DNA]</scope>
    <source>
        <strain evidence="2 3">DK36</strain>
    </source>
</reference>
<organism evidence="2 3">
    <name type="scientific">Adhaeribacter rhizoryzae</name>
    <dbReference type="NCBI Taxonomy" id="2607907"/>
    <lineage>
        <taxon>Bacteria</taxon>
        <taxon>Pseudomonadati</taxon>
        <taxon>Bacteroidota</taxon>
        <taxon>Cytophagia</taxon>
        <taxon>Cytophagales</taxon>
        <taxon>Hymenobacteraceae</taxon>
        <taxon>Adhaeribacter</taxon>
    </lineage>
</organism>
<evidence type="ECO:0008006" key="4">
    <source>
        <dbReference type="Google" id="ProtNLM"/>
    </source>
</evidence>